<dbReference type="KEGG" id="hyh:D3Y59_02815"/>
<feature type="compositionally biased region" description="Basic and acidic residues" evidence="2">
    <location>
        <begin position="139"/>
        <end position="164"/>
    </location>
</feature>
<feature type="compositionally biased region" description="Basic residues" evidence="2">
    <location>
        <begin position="165"/>
        <end position="174"/>
    </location>
</feature>
<feature type="compositionally biased region" description="Basic and acidic residues" evidence="2">
    <location>
        <begin position="9"/>
        <end position="23"/>
    </location>
</feature>
<gene>
    <name evidence="3" type="ORF">D3Y59_02815</name>
</gene>
<accession>A0A3B7QXX5</accession>
<feature type="region of interest" description="Disordered" evidence="2">
    <location>
        <begin position="1"/>
        <end position="35"/>
    </location>
</feature>
<keyword evidence="1" id="KW-0175">Coiled coil</keyword>
<dbReference type="OrthoDB" id="114754at2"/>
<sequence>MPLPEFEEFDARHTPKTQREVGRHGQTPEPTGTPAQQAFRQAVQDVENLRNQVQELEQAQREAKNKYWRQVGPLADAVVAARRSLFEPLEAALTTGYFSRLEEQRIEELLLRNALTLQNRFGEDVAELIRRYAPQQRPAEPRSAKADDKHAAASDTWHEHAEHHAHQRGKRKSKQEREQEAAARALAADQKRLQAGTKAVYRQLARANHPDLERDPELARQKTERMQRITRAYEADDLYALLQLLAEHRQGDSDAESDELLMRYTRALQQQQTELKLRLQQLKFGDRNAFMGTGKKQEAELRQVKRSLRGEAEYLDLVQKAVQDPENLRQLLRELDEAGHEEI</sequence>
<proteinExistence type="predicted"/>
<evidence type="ECO:0000313" key="3">
    <source>
        <dbReference type="EMBL" id="AYA36083.1"/>
    </source>
</evidence>
<organism evidence="3 4">
    <name type="scientific">Hymenobacter oligotrophus</name>
    <dbReference type="NCBI Taxonomy" id="2319843"/>
    <lineage>
        <taxon>Bacteria</taxon>
        <taxon>Pseudomonadati</taxon>
        <taxon>Bacteroidota</taxon>
        <taxon>Cytophagia</taxon>
        <taxon>Cytophagales</taxon>
        <taxon>Hymenobacteraceae</taxon>
        <taxon>Hymenobacter</taxon>
    </lineage>
</organism>
<feature type="region of interest" description="Disordered" evidence="2">
    <location>
        <begin position="133"/>
        <end position="186"/>
    </location>
</feature>
<dbReference type="SUPFAM" id="SSF46565">
    <property type="entry name" value="Chaperone J-domain"/>
    <property type="match status" value="1"/>
</dbReference>
<dbReference type="InterPro" id="IPR036869">
    <property type="entry name" value="J_dom_sf"/>
</dbReference>
<reference evidence="3 4" key="1">
    <citation type="submission" date="2018-09" db="EMBL/GenBank/DDBJ databases">
        <title>Hymenobacter medium sp. nov., isolated from R2A medium.</title>
        <authorList>
            <person name="Yingchao G."/>
        </authorList>
    </citation>
    <scope>NUCLEOTIDE SEQUENCE [LARGE SCALE GENOMIC DNA]</scope>
    <source>
        <strain evidence="4">sh-6</strain>
    </source>
</reference>
<evidence type="ECO:0000256" key="1">
    <source>
        <dbReference type="SAM" id="Coils"/>
    </source>
</evidence>
<evidence type="ECO:0008006" key="5">
    <source>
        <dbReference type="Google" id="ProtNLM"/>
    </source>
</evidence>
<dbReference type="RefSeq" id="WP_119443670.1">
    <property type="nucleotide sequence ID" value="NZ_CP032317.1"/>
</dbReference>
<dbReference type="AlphaFoldDB" id="A0A3B7QXX5"/>
<evidence type="ECO:0000256" key="2">
    <source>
        <dbReference type="SAM" id="MobiDB-lite"/>
    </source>
</evidence>
<feature type="coiled-coil region" evidence="1">
    <location>
        <begin position="39"/>
        <end position="69"/>
    </location>
</feature>
<name>A0A3B7QXX5_9BACT</name>
<dbReference type="EMBL" id="CP032317">
    <property type="protein sequence ID" value="AYA36083.1"/>
    <property type="molecule type" value="Genomic_DNA"/>
</dbReference>
<keyword evidence="4" id="KW-1185">Reference proteome</keyword>
<protein>
    <recommendedName>
        <fullName evidence="5">J domain-containing protein</fullName>
    </recommendedName>
</protein>
<dbReference type="Gene3D" id="1.10.287.110">
    <property type="entry name" value="DnaJ domain"/>
    <property type="match status" value="1"/>
</dbReference>
<dbReference type="Proteomes" id="UP000262802">
    <property type="component" value="Chromosome"/>
</dbReference>
<evidence type="ECO:0000313" key="4">
    <source>
        <dbReference type="Proteomes" id="UP000262802"/>
    </source>
</evidence>